<organism evidence="2">
    <name type="scientific">Rhizophora mucronata</name>
    <name type="common">Asiatic mangrove</name>
    <dbReference type="NCBI Taxonomy" id="61149"/>
    <lineage>
        <taxon>Eukaryota</taxon>
        <taxon>Viridiplantae</taxon>
        <taxon>Streptophyta</taxon>
        <taxon>Embryophyta</taxon>
        <taxon>Tracheophyta</taxon>
        <taxon>Spermatophyta</taxon>
        <taxon>Magnoliopsida</taxon>
        <taxon>eudicotyledons</taxon>
        <taxon>Gunneridae</taxon>
        <taxon>Pentapetalae</taxon>
        <taxon>rosids</taxon>
        <taxon>fabids</taxon>
        <taxon>Malpighiales</taxon>
        <taxon>Rhizophoraceae</taxon>
        <taxon>Rhizophora</taxon>
    </lineage>
</organism>
<keyword evidence="1" id="KW-0472">Membrane</keyword>
<evidence type="ECO:0000313" key="2">
    <source>
        <dbReference type="EMBL" id="MBX64381.1"/>
    </source>
</evidence>
<evidence type="ECO:0000256" key="1">
    <source>
        <dbReference type="SAM" id="Phobius"/>
    </source>
</evidence>
<name>A0A2P2QBK9_RHIMU</name>
<accession>A0A2P2QBK9</accession>
<reference evidence="2" key="1">
    <citation type="submission" date="2018-02" db="EMBL/GenBank/DDBJ databases">
        <title>Rhizophora mucronata_Transcriptome.</title>
        <authorList>
            <person name="Meera S.P."/>
            <person name="Sreeshan A."/>
            <person name="Augustine A."/>
        </authorList>
    </citation>
    <scope>NUCLEOTIDE SEQUENCE</scope>
    <source>
        <tissue evidence="2">Leaf</tissue>
    </source>
</reference>
<keyword evidence="1" id="KW-0812">Transmembrane</keyword>
<proteinExistence type="predicted"/>
<keyword evidence="1" id="KW-1133">Transmembrane helix</keyword>
<feature type="transmembrane region" description="Helical" evidence="1">
    <location>
        <begin position="21"/>
        <end position="45"/>
    </location>
</feature>
<sequence>MFLILMIRIISATVQHCMGRLWWHHISIYILSSQVIIATPLASYLGTLQCLIKCRDK</sequence>
<dbReference type="AlphaFoldDB" id="A0A2P2QBK9"/>
<dbReference type="EMBL" id="GGEC01083897">
    <property type="protein sequence ID" value="MBX64381.1"/>
    <property type="molecule type" value="Transcribed_RNA"/>
</dbReference>
<protein>
    <submittedName>
        <fullName evidence="2">Uncharacterized protein</fullName>
    </submittedName>
</protein>